<dbReference type="PROSITE" id="PS51029">
    <property type="entry name" value="MADF"/>
    <property type="match status" value="1"/>
</dbReference>
<evidence type="ECO:0000313" key="3">
    <source>
        <dbReference type="Proteomes" id="UP000708208"/>
    </source>
</evidence>
<evidence type="ECO:0000313" key="2">
    <source>
        <dbReference type="EMBL" id="CAG7818718.1"/>
    </source>
</evidence>
<protein>
    <recommendedName>
        <fullName evidence="1">MADF domain-containing protein</fullName>
    </recommendedName>
</protein>
<name>A0A8J2LAA9_9HEXA</name>
<dbReference type="PANTHER" id="PTHR12243:SF67">
    <property type="entry name" value="COREPRESSOR OF PANGOLIN, ISOFORM A-RELATED"/>
    <property type="match status" value="1"/>
</dbReference>
<dbReference type="PANTHER" id="PTHR12243">
    <property type="entry name" value="MADF DOMAIN TRANSCRIPTION FACTOR"/>
    <property type="match status" value="1"/>
</dbReference>
<accession>A0A8J2LAA9</accession>
<dbReference type="EMBL" id="CAJVCH010428905">
    <property type="protein sequence ID" value="CAG7818718.1"/>
    <property type="molecule type" value="Genomic_DNA"/>
</dbReference>
<reference evidence="2" key="1">
    <citation type="submission" date="2021-06" db="EMBL/GenBank/DDBJ databases">
        <authorList>
            <person name="Hodson N. C."/>
            <person name="Mongue J. A."/>
            <person name="Jaron S. K."/>
        </authorList>
    </citation>
    <scope>NUCLEOTIDE SEQUENCE</scope>
</reference>
<comment type="caution">
    <text evidence="2">The sequence shown here is derived from an EMBL/GenBank/DDBJ whole genome shotgun (WGS) entry which is preliminary data.</text>
</comment>
<proteinExistence type="predicted"/>
<keyword evidence="3" id="KW-1185">Reference proteome</keyword>
<dbReference type="Pfam" id="PF10545">
    <property type="entry name" value="MADF_DNA_bdg"/>
    <property type="match status" value="1"/>
</dbReference>
<organism evidence="2 3">
    <name type="scientific">Allacma fusca</name>
    <dbReference type="NCBI Taxonomy" id="39272"/>
    <lineage>
        <taxon>Eukaryota</taxon>
        <taxon>Metazoa</taxon>
        <taxon>Ecdysozoa</taxon>
        <taxon>Arthropoda</taxon>
        <taxon>Hexapoda</taxon>
        <taxon>Collembola</taxon>
        <taxon>Symphypleona</taxon>
        <taxon>Sminthuridae</taxon>
        <taxon>Allacma</taxon>
    </lineage>
</organism>
<dbReference type="Proteomes" id="UP000708208">
    <property type="component" value="Unassembled WGS sequence"/>
</dbReference>
<dbReference type="OrthoDB" id="7555131at2759"/>
<dbReference type="InterPro" id="IPR039353">
    <property type="entry name" value="TF_Adf1"/>
</dbReference>
<sequence>MVEARGFLYDPSHPLFRNRDIRKAAWDEISKGINLTAKEAKDKYTYLRDQFTRKKNQPSKSG</sequence>
<feature type="domain" description="MADF" evidence="1">
    <location>
        <begin position="1"/>
        <end position="62"/>
    </location>
</feature>
<evidence type="ECO:0000259" key="1">
    <source>
        <dbReference type="PROSITE" id="PS51029"/>
    </source>
</evidence>
<feature type="non-terminal residue" evidence="2">
    <location>
        <position position="1"/>
    </location>
</feature>
<gene>
    <name evidence="2" type="ORF">AFUS01_LOCUS29202</name>
</gene>
<dbReference type="AlphaFoldDB" id="A0A8J2LAA9"/>
<dbReference type="InterPro" id="IPR006578">
    <property type="entry name" value="MADF-dom"/>
</dbReference>